<organism evidence="3 4">
    <name type="scientific">Urochloa decumbens</name>
    <dbReference type="NCBI Taxonomy" id="240449"/>
    <lineage>
        <taxon>Eukaryota</taxon>
        <taxon>Viridiplantae</taxon>
        <taxon>Streptophyta</taxon>
        <taxon>Embryophyta</taxon>
        <taxon>Tracheophyta</taxon>
        <taxon>Spermatophyta</taxon>
        <taxon>Magnoliopsida</taxon>
        <taxon>Liliopsida</taxon>
        <taxon>Poales</taxon>
        <taxon>Poaceae</taxon>
        <taxon>PACMAD clade</taxon>
        <taxon>Panicoideae</taxon>
        <taxon>Panicodae</taxon>
        <taxon>Paniceae</taxon>
        <taxon>Melinidinae</taxon>
        <taxon>Urochloa</taxon>
    </lineage>
</organism>
<keyword evidence="1" id="KW-0862">Zinc</keyword>
<dbReference type="GO" id="GO:0006355">
    <property type="term" value="P:regulation of DNA-templated transcription"/>
    <property type="evidence" value="ECO:0007669"/>
    <property type="project" value="UniProtKB-UniRule"/>
</dbReference>
<feature type="region of interest" description="Disordered" evidence="2">
    <location>
        <begin position="243"/>
        <end position="307"/>
    </location>
</feature>
<feature type="compositionally biased region" description="Polar residues" evidence="2">
    <location>
        <begin position="275"/>
        <end position="286"/>
    </location>
</feature>
<dbReference type="Proteomes" id="UP001497457">
    <property type="component" value="Chromosome 22rd"/>
</dbReference>
<dbReference type="PANTHER" id="PTHR31669">
    <property type="entry name" value="PROTEIN FAR1-RELATED SEQUENCE 10-RELATED"/>
    <property type="match status" value="1"/>
</dbReference>
<proteinExistence type="inferred from homology"/>
<sequence>MTSTQRSESANHMLKTYIPRAAPMHLFVSQYARLIADRSADEGREDHATNQVSQPLRFGVPIEAHAATVYTRAMMDRFHRELFRSGAFSCLSQGGGSFRVERISINDAMASWRNEYTVHVAGEGKSYLCDWANEIPASLILKRWTAQAKGSATLGSSRADSRAAPDLAALHSILYNAAMELVSMGGASRQAFEVALSHVARGKTAIAAMTVIPADSAPEEPEQASEVISGSEDVIDSQLANLSAPPRVRSRGRPAQNRLKAPIESPGARKRKAPSATSNRIGVTTRSRIRPVQPAGHVVDKTSSGQRKCQLCGEQGHYRSTCGRKSSYTPK</sequence>
<evidence type="ECO:0000313" key="3">
    <source>
        <dbReference type="EMBL" id="CAL4984465.1"/>
    </source>
</evidence>
<reference evidence="3 4" key="2">
    <citation type="submission" date="2024-10" db="EMBL/GenBank/DDBJ databases">
        <authorList>
            <person name="Ryan C."/>
        </authorList>
    </citation>
    <scope>NUCLEOTIDE SEQUENCE [LARGE SCALE GENOMIC DNA]</scope>
</reference>
<comment type="function">
    <text evidence="1">Putative transcription activator involved in regulating light control of development.</text>
</comment>
<gene>
    <name evidence="3" type="ORF">URODEC1_LOCUS57513</name>
</gene>
<comment type="similarity">
    <text evidence="1">Belongs to the FHY3/FAR1 family.</text>
</comment>
<dbReference type="PANTHER" id="PTHR31669:SF283">
    <property type="entry name" value="PROTEIN FAR1-RELATED SEQUENCE"/>
    <property type="match status" value="1"/>
</dbReference>
<dbReference type="GO" id="GO:0005634">
    <property type="term" value="C:nucleus"/>
    <property type="evidence" value="ECO:0007669"/>
    <property type="project" value="UniProtKB-SubCell"/>
</dbReference>
<protein>
    <recommendedName>
        <fullName evidence="1">Protein FAR1-RELATED SEQUENCE</fullName>
    </recommendedName>
</protein>
<evidence type="ECO:0000256" key="1">
    <source>
        <dbReference type="RuleBase" id="RU367018"/>
    </source>
</evidence>
<name>A0ABC9APP2_9POAL</name>
<keyword evidence="1" id="KW-0539">Nucleus</keyword>
<dbReference type="EMBL" id="OZ075132">
    <property type="protein sequence ID" value="CAL4984465.1"/>
    <property type="molecule type" value="Genomic_DNA"/>
</dbReference>
<reference evidence="4" key="1">
    <citation type="submission" date="2024-06" db="EMBL/GenBank/DDBJ databases">
        <authorList>
            <person name="Ryan C."/>
        </authorList>
    </citation>
    <scope>NUCLEOTIDE SEQUENCE [LARGE SCALE GENOMIC DNA]</scope>
</reference>
<keyword evidence="4" id="KW-1185">Reference proteome</keyword>
<evidence type="ECO:0000313" key="4">
    <source>
        <dbReference type="Proteomes" id="UP001497457"/>
    </source>
</evidence>
<dbReference type="InterPro" id="IPR031052">
    <property type="entry name" value="FHY3/FAR1"/>
</dbReference>
<keyword evidence="1" id="KW-0479">Metal-binding</keyword>
<evidence type="ECO:0000256" key="2">
    <source>
        <dbReference type="SAM" id="MobiDB-lite"/>
    </source>
</evidence>
<accession>A0ABC9APP2</accession>
<dbReference type="GO" id="GO:0008270">
    <property type="term" value="F:zinc ion binding"/>
    <property type="evidence" value="ECO:0007669"/>
    <property type="project" value="UniProtKB-UniRule"/>
</dbReference>
<comment type="subcellular location">
    <subcellularLocation>
        <location evidence="1">Nucleus</location>
    </subcellularLocation>
</comment>
<dbReference type="AlphaFoldDB" id="A0ABC9APP2"/>
<keyword evidence="1" id="KW-0863">Zinc-finger</keyword>